<reference evidence="1 2" key="1">
    <citation type="journal article" date="2023" name="Science">
        <title>Complex scaffold remodeling in plant triterpene biosynthesis.</title>
        <authorList>
            <person name="De La Pena R."/>
            <person name="Hodgson H."/>
            <person name="Liu J.C."/>
            <person name="Stephenson M.J."/>
            <person name="Martin A.C."/>
            <person name="Owen C."/>
            <person name="Harkess A."/>
            <person name="Leebens-Mack J."/>
            <person name="Jimenez L.E."/>
            <person name="Osbourn A."/>
            <person name="Sattely E.S."/>
        </authorList>
    </citation>
    <scope>NUCLEOTIDE SEQUENCE [LARGE SCALE GENOMIC DNA]</scope>
    <source>
        <strain evidence="2">cv. JPN11</strain>
        <tissue evidence="1">Leaf</tissue>
    </source>
</reference>
<sequence>MAAGASSEIEPAERRNIMPAQKKNRGWKTMPYILGNETFERLASTSLLLNILVYLVGEFHLDQVFAVNIVNIWYGVTNFTPLFGAFISDAYAGRFKTIAFASFASFLGMVVITLTAWLPQLHPPKCNETIQQCKEPNNTQFAVLLTGLGLMAVGTGGIRPCSVPFGVDQFDQTTEEGAKGIDSFFNWYYLSFTAVVLITQTAVVYIQDSVSWVIGFGIPTVLMLCAIVLFFAGTRVYVLVQPEGSPFSGIAQVFVATFNKRRLKLPEGDYEDGVFYDRPSKGNVSTKLRLTNQFRSLNKAAMIVDNELLPDGTPVNRWWLCSIQQVEDVKCLIRIIPIWATGIISFVPIIVQSGTFTVTQAMKMDRHLGGKFQIPPSSITLIPMLAIAIWLPIYDKVVVPALRKITKHEGGITLLQRIAIGMIFSVVSVIVAGLVERERRSSAKLQPDQSLGISALSVFWLAPQLILLGFVEAFNGIGQLEFFNKEFPENMRSVGNSFLYCSTGIASYLSSLLVTIIHRSTRKDGQPGWLPNDINAGRLDYFYFLVAVLVTLNLICFLCCARRYRYKGSVKAEEKPYLDLERAGSIKP</sequence>
<dbReference type="EMBL" id="CM051402">
    <property type="protein sequence ID" value="KAJ4711250.1"/>
    <property type="molecule type" value="Genomic_DNA"/>
</dbReference>
<evidence type="ECO:0000313" key="2">
    <source>
        <dbReference type="Proteomes" id="UP001164539"/>
    </source>
</evidence>
<protein>
    <submittedName>
        <fullName evidence="1">NRT1/PTR family protein 2.2</fullName>
    </submittedName>
</protein>
<comment type="caution">
    <text evidence="1">The sequence shown here is derived from an EMBL/GenBank/DDBJ whole genome shotgun (WGS) entry which is preliminary data.</text>
</comment>
<name>A0ACC1XIR6_MELAZ</name>
<accession>A0ACC1XIR6</accession>
<evidence type="ECO:0000313" key="1">
    <source>
        <dbReference type="EMBL" id="KAJ4711250.1"/>
    </source>
</evidence>
<gene>
    <name evidence="1" type="ORF">OWV82_017298</name>
</gene>
<keyword evidence="2" id="KW-1185">Reference proteome</keyword>
<proteinExistence type="predicted"/>
<organism evidence="1 2">
    <name type="scientific">Melia azedarach</name>
    <name type="common">Chinaberry tree</name>
    <dbReference type="NCBI Taxonomy" id="155640"/>
    <lineage>
        <taxon>Eukaryota</taxon>
        <taxon>Viridiplantae</taxon>
        <taxon>Streptophyta</taxon>
        <taxon>Embryophyta</taxon>
        <taxon>Tracheophyta</taxon>
        <taxon>Spermatophyta</taxon>
        <taxon>Magnoliopsida</taxon>
        <taxon>eudicotyledons</taxon>
        <taxon>Gunneridae</taxon>
        <taxon>Pentapetalae</taxon>
        <taxon>rosids</taxon>
        <taxon>malvids</taxon>
        <taxon>Sapindales</taxon>
        <taxon>Meliaceae</taxon>
        <taxon>Melia</taxon>
    </lineage>
</organism>
<dbReference type="Proteomes" id="UP001164539">
    <property type="component" value="Chromosome 9"/>
</dbReference>